<dbReference type="AlphaFoldDB" id="A0ABD2MZT9"/>
<proteinExistence type="predicted"/>
<name>A0ABD2MZT9_9CUCU</name>
<comment type="caution">
    <text evidence="1">The sequence shown here is derived from an EMBL/GenBank/DDBJ whole genome shotgun (WGS) entry which is preliminary data.</text>
</comment>
<dbReference type="Proteomes" id="UP001516400">
    <property type="component" value="Unassembled WGS sequence"/>
</dbReference>
<keyword evidence="2" id="KW-1185">Reference proteome</keyword>
<organism evidence="1 2">
    <name type="scientific">Cryptolaemus montrouzieri</name>
    <dbReference type="NCBI Taxonomy" id="559131"/>
    <lineage>
        <taxon>Eukaryota</taxon>
        <taxon>Metazoa</taxon>
        <taxon>Ecdysozoa</taxon>
        <taxon>Arthropoda</taxon>
        <taxon>Hexapoda</taxon>
        <taxon>Insecta</taxon>
        <taxon>Pterygota</taxon>
        <taxon>Neoptera</taxon>
        <taxon>Endopterygota</taxon>
        <taxon>Coleoptera</taxon>
        <taxon>Polyphaga</taxon>
        <taxon>Cucujiformia</taxon>
        <taxon>Coccinelloidea</taxon>
        <taxon>Coccinellidae</taxon>
        <taxon>Scymninae</taxon>
        <taxon>Scymnini</taxon>
        <taxon>Cryptolaemus</taxon>
    </lineage>
</organism>
<dbReference type="EMBL" id="JABFTP020000042">
    <property type="protein sequence ID" value="KAL3271980.1"/>
    <property type="molecule type" value="Genomic_DNA"/>
</dbReference>
<evidence type="ECO:0000313" key="1">
    <source>
        <dbReference type="EMBL" id="KAL3271980.1"/>
    </source>
</evidence>
<reference evidence="1 2" key="1">
    <citation type="journal article" date="2021" name="BMC Biol.">
        <title>Horizontally acquired antibacterial genes associated with adaptive radiation of ladybird beetles.</title>
        <authorList>
            <person name="Li H.S."/>
            <person name="Tang X.F."/>
            <person name="Huang Y.H."/>
            <person name="Xu Z.Y."/>
            <person name="Chen M.L."/>
            <person name="Du X.Y."/>
            <person name="Qiu B.Y."/>
            <person name="Chen P.T."/>
            <person name="Zhang W."/>
            <person name="Slipinski A."/>
            <person name="Escalona H.E."/>
            <person name="Waterhouse R.M."/>
            <person name="Zwick A."/>
            <person name="Pang H."/>
        </authorList>
    </citation>
    <scope>NUCLEOTIDE SEQUENCE [LARGE SCALE GENOMIC DNA]</scope>
    <source>
        <strain evidence="1">SYSU2018</strain>
    </source>
</reference>
<gene>
    <name evidence="1" type="ORF">HHI36_022449</name>
</gene>
<sequence length="124" mass="14440">KTQEQVEERTKTTIEQAHNWYEANGLTLNIENTQNLLLSIEAKCNGPSLSMLGIELDSSLSWFQHIENESRRLSSAITAQYTLTCLCHIHEKKTAILKDYNHHSYETRSREKYVLPHHMIKKTE</sequence>
<accession>A0ABD2MZT9</accession>
<feature type="non-terminal residue" evidence="1">
    <location>
        <position position="1"/>
    </location>
</feature>
<protein>
    <submittedName>
        <fullName evidence="1">Uncharacterized protein</fullName>
    </submittedName>
</protein>
<evidence type="ECO:0000313" key="2">
    <source>
        <dbReference type="Proteomes" id="UP001516400"/>
    </source>
</evidence>